<feature type="domain" description="Flavin reductase like" evidence="1">
    <location>
        <begin position="40"/>
        <end position="83"/>
    </location>
</feature>
<dbReference type="GO" id="GO:0016646">
    <property type="term" value="F:oxidoreductase activity, acting on the CH-NH group of donors, NAD or NADP as acceptor"/>
    <property type="evidence" value="ECO:0007669"/>
    <property type="project" value="UniProtKB-ARBA"/>
</dbReference>
<gene>
    <name evidence="2" type="ORF">ETD83_02320</name>
</gene>
<dbReference type="InterPro" id="IPR012349">
    <property type="entry name" value="Split_barrel_FMN-bd"/>
</dbReference>
<accession>A0A5C4JJM6</accession>
<dbReference type="OrthoDB" id="9792858at2"/>
<evidence type="ECO:0000313" key="3">
    <source>
        <dbReference type="Proteomes" id="UP000309174"/>
    </source>
</evidence>
<dbReference type="EMBL" id="VCKW01000006">
    <property type="protein sequence ID" value="TMR07020.1"/>
    <property type="molecule type" value="Genomic_DNA"/>
</dbReference>
<dbReference type="Pfam" id="PF01613">
    <property type="entry name" value="Flavin_Reduct"/>
    <property type="match status" value="1"/>
</dbReference>
<evidence type="ECO:0000259" key="1">
    <source>
        <dbReference type="Pfam" id="PF01613"/>
    </source>
</evidence>
<dbReference type="Proteomes" id="UP000309174">
    <property type="component" value="Unassembled WGS sequence"/>
</dbReference>
<name>A0A5C4JJM6_9ACTN</name>
<keyword evidence="3" id="KW-1185">Reference proteome</keyword>
<dbReference type="Gene3D" id="2.30.110.10">
    <property type="entry name" value="Electron Transport, Fmn-binding Protein, Chain A"/>
    <property type="match status" value="1"/>
</dbReference>
<sequence>MRTAHPPTGRPSCCPLTTTPCATSGTPSGCAAREATTWTSAWADCTVHAVHDGGDHHIVIGRVDDLTAGTGERPLLFYRGGYTVTEPPSAPAHAQPHFLTWADPGEWY</sequence>
<organism evidence="2 3">
    <name type="scientific">Actinomadura soli</name>
    <dbReference type="NCBI Taxonomy" id="2508997"/>
    <lineage>
        <taxon>Bacteria</taxon>
        <taxon>Bacillati</taxon>
        <taxon>Actinomycetota</taxon>
        <taxon>Actinomycetes</taxon>
        <taxon>Streptosporangiales</taxon>
        <taxon>Thermomonosporaceae</taxon>
        <taxon>Actinomadura</taxon>
    </lineage>
</organism>
<reference evidence="2 3" key="1">
    <citation type="submission" date="2019-05" db="EMBL/GenBank/DDBJ databases">
        <title>Draft genome sequence of Actinomadura sp. 14C53.</title>
        <authorList>
            <person name="Saricaoglu S."/>
            <person name="Isik K."/>
        </authorList>
    </citation>
    <scope>NUCLEOTIDE SEQUENCE [LARGE SCALE GENOMIC DNA]</scope>
    <source>
        <strain evidence="2 3">14C53</strain>
    </source>
</reference>
<protein>
    <submittedName>
        <fullName evidence="2">Flavin reductase family protein</fullName>
    </submittedName>
</protein>
<evidence type="ECO:0000313" key="2">
    <source>
        <dbReference type="EMBL" id="TMR07020.1"/>
    </source>
</evidence>
<proteinExistence type="predicted"/>
<dbReference type="SUPFAM" id="SSF50475">
    <property type="entry name" value="FMN-binding split barrel"/>
    <property type="match status" value="1"/>
</dbReference>
<dbReference type="AlphaFoldDB" id="A0A5C4JJM6"/>
<dbReference type="GO" id="GO:0010181">
    <property type="term" value="F:FMN binding"/>
    <property type="evidence" value="ECO:0007669"/>
    <property type="project" value="InterPro"/>
</dbReference>
<comment type="caution">
    <text evidence="2">The sequence shown here is derived from an EMBL/GenBank/DDBJ whole genome shotgun (WGS) entry which is preliminary data.</text>
</comment>
<dbReference type="InterPro" id="IPR002563">
    <property type="entry name" value="Flavin_Rdtase-like_dom"/>
</dbReference>